<evidence type="ECO:0000256" key="4">
    <source>
        <dbReference type="ARBA" id="ARBA00022723"/>
    </source>
</evidence>
<gene>
    <name evidence="9" type="ORF">SETIT_9G152100v2</name>
</gene>
<evidence type="ECO:0000256" key="3">
    <source>
        <dbReference type="ARBA" id="ARBA00013133"/>
    </source>
</evidence>
<dbReference type="GO" id="GO:0046872">
    <property type="term" value="F:metal ion binding"/>
    <property type="evidence" value="ECO:0007669"/>
    <property type="project" value="UniProtKB-KW"/>
</dbReference>
<dbReference type="SUPFAM" id="SSF51182">
    <property type="entry name" value="RmlC-like cupins"/>
    <property type="match status" value="1"/>
</dbReference>
<dbReference type="InterPro" id="IPR012864">
    <property type="entry name" value="PCO/ADO"/>
</dbReference>
<dbReference type="STRING" id="4555.K4ACS7"/>
<reference evidence="9" key="2">
    <citation type="submission" date="2015-07" db="EMBL/GenBank/DDBJ databases">
        <authorList>
            <person name="Noorani M."/>
        </authorList>
    </citation>
    <scope>NUCLEOTIDE SEQUENCE</scope>
    <source>
        <strain evidence="9">Yugu1</strain>
    </source>
</reference>
<dbReference type="EC" id="1.13.11.20" evidence="3"/>
<dbReference type="Pfam" id="PF07847">
    <property type="entry name" value="PCO_ADO"/>
    <property type="match status" value="1"/>
</dbReference>
<keyword evidence="11" id="KW-1185">Reference proteome</keyword>
<evidence type="ECO:0000256" key="2">
    <source>
        <dbReference type="ARBA" id="ARBA00006622"/>
    </source>
</evidence>
<dbReference type="EnsemblPlants" id="KQK87874">
    <property type="protein sequence ID" value="KQK87874"/>
    <property type="gene ID" value="SETIT_036684mg"/>
</dbReference>
<accession>K4ACS7</accession>
<proteinExistence type="inferred from homology"/>
<evidence type="ECO:0000256" key="5">
    <source>
        <dbReference type="ARBA" id="ARBA00023002"/>
    </source>
</evidence>
<dbReference type="InterPro" id="IPR011051">
    <property type="entry name" value="RmlC_Cupin_sf"/>
</dbReference>
<dbReference type="OMA" id="KPRELEM"/>
<sequence length="317" mass="33461">MVAEGRSRGGGGGADGVMKGRRDASRRRLSGGVSVRRRVRAVDATAPAPPTTTPLQRLLAACRRAFGGPGTVPAPDDVALIRGIIDKMGPEDVHLSAVTKAAAACGVQRRRRRPIITRTTIYECTNFSVVVFLLPPGAVIPLHDHRGMTVFSKLLLGSLHVTSYDWATGAGAGAGADDDPPVVAGAPAAPGAPPALTTRLARLVLDADLRAPCGTLVLFPESGGNMHRFAASTACAVLDVLGPPYSGDRDCTYYQDLPYCPQSHRLLAGADDEEAAGVDDTARAADEQRRRLGWLVETGKPRELEMYEVPYKGPPIL</sequence>
<dbReference type="PANTHER" id="PTHR22966:SF63">
    <property type="entry name" value="CYSTEINE DIOXYGENASE"/>
    <property type="match status" value="1"/>
</dbReference>
<name>K4ACS7_SETIT</name>
<dbReference type="GO" id="GO:0017172">
    <property type="term" value="F:cysteine dioxygenase activity"/>
    <property type="evidence" value="ECO:0007669"/>
    <property type="project" value="UniProtKB-EC"/>
</dbReference>
<dbReference type="Proteomes" id="UP000004995">
    <property type="component" value="Unassembled WGS sequence"/>
</dbReference>
<dbReference type="AlphaFoldDB" id="K4ACS7"/>
<dbReference type="Gramene" id="KQK87874">
    <property type="protein sequence ID" value="KQK87874"/>
    <property type="gene ID" value="SETIT_036684mg"/>
</dbReference>
<keyword evidence="4" id="KW-0479">Metal-binding</keyword>
<evidence type="ECO:0000313" key="10">
    <source>
        <dbReference type="EnsemblPlants" id="KQK87874"/>
    </source>
</evidence>
<dbReference type="Gene3D" id="2.60.120.10">
    <property type="entry name" value="Jelly Rolls"/>
    <property type="match status" value="1"/>
</dbReference>
<dbReference type="OrthoDB" id="271433at2759"/>
<comment type="similarity">
    <text evidence="2">Belongs to the cysteine dioxygenase family.</text>
</comment>
<organism evidence="10 11">
    <name type="scientific">Setaria italica</name>
    <name type="common">Foxtail millet</name>
    <name type="synonym">Panicum italicum</name>
    <dbReference type="NCBI Taxonomy" id="4555"/>
    <lineage>
        <taxon>Eukaryota</taxon>
        <taxon>Viridiplantae</taxon>
        <taxon>Streptophyta</taxon>
        <taxon>Embryophyta</taxon>
        <taxon>Tracheophyta</taxon>
        <taxon>Spermatophyta</taxon>
        <taxon>Magnoliopsida</taxon>
        <taxon>Liliopsida</taxon>
        <taxon>Poales</taxon>
        <taxon>Poaceae</taxon>
        <taxon>PACMAD clade</taxon>
        <taxon>Panicoideae</taxon>
        <taxon>Panicodae</taxon>
        <taxon>Paniceae</taxon>
        <taxon>Cenchrinae</taxon>
        <taxon>Setaria</taxon>
    </lineage>
</organism>
<dbReference type="GO" id="GO:0070483">
    <property type="term" value="P:detection of hypoxia"/>
    <property type="evidence" value="ECO:0007669"/>
    <property type="project" value="UniProtKB-ARBA"/>
</dbReference>
<dbReference type="EMBL" id="CM003536">
    <property type="protein sequence ID" value="RCV41626.1"/>
    <property type="molecule type" value="Genomic_DNA"/>
</dbReference>
<keyword evidence="5" id="KW-0560">Oxidoreductase</keyword>
<evidence type="ECO:0000313" key="11">
    <source>
        <dbReference type="Proteomes" id="UP000004995"/>
    </source>
</evidence>
<comment type="catalytic activity">
    <reaction evidence="7">
        <text>L-cysteine + O2 = 3-sulfino-L-alanine + H(+)</text>
        <dbReference type="Rhea" id="RHEA:20441"/>
        <dbReference type="ChEBI" id="CHEBI:15378"/>
        <dbReference type="ChEBI" id="CHEBI:15379"/>
        <dbReference type="ChEBI" id="CHEBI:35235"/>
        <dbReference type="ChEBI" id="CHEBI:61085"/>
        <dbReference type="EC" id="1.13.11.20"/>
    </reaction>
    <physiologicalReaction direction="left-to-right" evidence="7">
        <dbReference type="Rhea" id="RHEA:20442"/>
    </physiologicalReaction>
</comment>
<protein>
    <recommendedName>
        <fullName evidence="3">cysteine dioxygenase</fullName>
        <ecNumber evidence="3">1.13.11.20</ecNumber>
    </recommendedName>
</protein>
<dbReference type="CDD" id="cd20289">
    <property type="entry name" value="cupin_ADO"/>
    <property type="match status" value="1"/>
</dbReference>
<reference evidence="10" key="3">
    <citation type="submission" date="2018-08" db="UniProtKB">
        <authorList>
            <consortium name="EnsemblPlants"/>
        </authorList>
    </citation>
    <scope>IDENTIFICATION</scope>
    <source>
        <strain evidence="10">Yugu1</strain>
    </source>
</reference>
<evidence type="ECO:0000256" key="1">
    <source>
        <dbReference type="ARBA" id="ARBA00001954"/>
    </source>
</evidence>
<dbReference type="InterPro" id="IPR014710">
    <property type="entry name" value="RmlC-like_jellyroll"/>
</dbReference>
<evidence type="ECO:0000256" key="8">
    <source>
        <dbReference type="SAM" id="MobiDB-lite"/>
    </source>
</evidence>
<dbReference type="EMBL" id="AGNK02005453">
    <property type="status" value="NOT_ANNOTATED_CDS"/>
    <property type="molecule type" value="Genomic_DNA"/>
</dbReference>
<evidence type="ECO:0000256" key="7">
    <source>
        <dbReference type="ARBA" id="ARBA00024284"/>
    </source>
</evidence>
<keyword evidence="6" id="KW-0408">Iron</keyword>
<feature type="region of interest" description="Disordered" evidence="8">
    <location>
        <begin position="1"/>
        <end position="32"/>
    </location>
</feature>
<dbReference type="HOGENOM" id="CLU_061320_4_1_1"/>
<evidence type="ECO:0000313" key="9">
    <source>
        <dbReference type="EMBL" id="RCV41626.1"/>
    </source>
</evidence>
<reference evidence="9 11" key="1">
    <citation type="journal article" date="2012" name="Nat. Biotechnol.">
        <title>Reference genome sequence of the model plant Setaria.</title>
        <authorList>
            <person name="Bennetzen J.L."/>
            <person name="Schmutz J."/>
            <person name="Wang H."/>
            <person name="Percifield R."/>
            <person name="Hawkins J."/>
            <person name="Pontaroli A.C."/>
            <person name="Estep M."/>
            <person name="Feng L."/>
            <person name="Vaughn J.N."/>
            <person name="Grimwood J."/>
            <person name="Jenkins J."/>
            <person name="Barry K."/>
            <person name="Lindquist E."/>
            <person name="Hellsten U."/>
            <person name="Deshpande S."/>
            <person name="Wang X."/>
            <person name="Wu X."/>
            <person name="Mitros T."/>
            <person name="Triplett J."/>
            <person name="Yang X."/>
            <person name="Ye C.Y."/>
            <person name="Mauro-Herrera M."/>
            <person name="Wang L."/>
            <person name="Li P."/>
            <person name="Sharma M."/>
            <person name="Sharma R."/>
            <person name="Ronald P.C."/>
            <person name="Panaud O."/>
            <person name="Kellogg E.A."/>
            <person name="Brutnell T.P."/>
            <person name="Doust A.N."/>
            <person name="Tuskan G.A."/>
            <person name="Rokhsar D."/>
            <person name="Devos K.M."/>
        </authorList>
    </citation>
    <scope>NUCLEOTIDE SEQUENCE [LARGE SCALE GENOMIC DNA]</scope>
    <source>
        <strain evidence="11">cv. Yugu1</strain>
        <strain evidence="9">Yugu1</strain>
    </source>
</reference>
<dbReference type="PANTHER" id="PTHR22966">
    <property type="entry name" value="2-AMINOETHANETHIOL DIOXYGENASE"/>
    <property type="match status" value="1"/>
</dbReference>
<dbReference type="eggNOG" id="KOG4281">
    <property type="taxonomic scope" value="Eukaryota"/>
</dbReference>
<evidence type="ECO:0000256" key="6">
    <source>
        <dbReference type="ARBA" id="ARBA00023004"/>
    </source>
</evidence>
<comment type="cofactor">
    <cofactor evidence="1">
        <name>Fe(2+)</name>
        <dbReference type="ChEBI" id="CHEBI:29033"/>
    </cofactor>
</comment>